<evidence type="ECO:0000313" key="4">
    <source>
        <dbReference type="EMBL" id="MBD3867830.1"/>
    </source>
</evidence>
<dbReference type="GO" id="GO:0016491">
    <property type="term" value="F:oxidoreductase activity"/>
    <property type="evidence" value="ECO:0007669"/>
    <property type="project" value="TreeGrafter"/>
</dbReference>
<feature type="chain" id="PRO_5035145423" evidence="2">
    <location>
        <begin position="24"/>
        <end position="256"/>
    </location>
</feature>
<evidence type="ECO:0000256" key="1">
    <source>
        <dbReference type="ARBA" id="ARBA00022729"/>
    </source>
</evidence>
<organism evidence="4 5">
    <name type="scientific">Candidatus Polarisedimenticola svalbardensis</name>
    <dbReference type="NCBI Taxonomy" id="2886004"/>
    <lineage>
        <taxon>Bacteria</taxon>
        <taxon>Pseudomonadati</taxon>
        <taxon>Acidobacteriota</taxon>
        <taxon>Candidatus Polarisedimenticolia</taxon>
        <taxon>Candidatus Polarisedimenticolales</taxon>
        <taxon>Candidatus Polarisedimenticolaceae</taxon>
        <taxon>Candidatus Polarisedimenticola</taxon>
    </lineage>
</organism>
<dbReference type="InterPro" id="IPR054337">
    <property type="entry name" value="Mtrc-MtrF-like_dom_II/IV"/>
</dbReference>
<dbReference type="Pfam" id="PF22113">
    <property type="entry name" value="Mtrc-MtrF_II-IV_dom"/>
    <property type="match status" value="1"/>
</dbReference>
<dbReference type="Gene3D" id="1.10.1130.10">
    <property type="entry name" value="Flavocytochrome C3, Chain A"/>
    <property type="match status" value="1"/>
</dbReference>
<dbReference type="PANTHER" id="PTHR35038">
    <property type="entry name" value="DISSIMILATORY SULFITE REDUCTASE SIRA"/>
    <property type="match status" value="1"/>
</dbReference>
<dbReference type="PANTHER" id="PTHR35038:SF6">
    <property type="entry name" value="SURFACE LOCALIZED DECAHEME CYTOCHROME C LIPOPROTEIN"/>
    <property type="match status" value="1"/>
</dbReference>
<dbReference type="AlphaFoldDB" id="A0A8J7C1L1"/>
<evidence type="ECO:0000313" key="5">
    <source>
        <dbReference type="Proteomes" id="UP000648239"/>
    </source>
</evidence>
<dbReference type="InterPro" id="IPR051829">
    <property type="entry name" value="Multiheme_Cytochr_ET"/>
</dbReference>
<sequence>MHLPLKITVLILALTLVAIPVAAEEDFPRPGRQWFSGDHGSCVACHEPGNTGDDSRPGAATCLGCHENIGLSETTGTTPASYQDEFLSGHVMPAAMYKARLPQGGKIVQERLDCLTCHDPHGGDGHSTALRDKQGPAILSANARVDQVSRFCVGCHEDMSRFNGTALAYSRHPIGLTAVVVHESYLPVLPLADINGTEDPSDDVVACTTCHFVHNGPNKYLLRWDRSIEGRVCGQCHVQGRPKDGGGDRHRMAGLR</sequence>
<dbReference type="EMBL" id="JACXWD010000016">
    <property type="protein sequence ID" value="MBD3867830.1"/>
    <property type="molecule type" value="Genomic_DNA"/>
</dbReference>
<feature type="signal peptide" evidence="2">
    <location>
        <begin position="1"/>
        <end position="23"/>
    </location>
</feature>
<evidence type="ECO:0000256" key="2">
    <source>
        <dbReference type="SAM" id="SignalP"/>
    </source>
</evidence>
<accession>A0A8J7C1L1</accession>
<protein>
    <submittedName>
        <fullName evidence="4">Cytochrome c3 family protein</fullName>
    </submittedName>
</protein>
<gene>
    <name evidence="4" type="ORF">IFK94_06885</name>
</gene>
<proteinExistence type="predicted"/>
<name>A0A8J7C1L1_9BACT</name>
<reference evidence="4 5" key="1">
    <citation type="submission" date="2020-08" db="EMBL/GenBank/DDBJ databases">
        <title>Acidobacteriota in marine sediments use diverse sulfur dissimilation pathways.</title>
        <authorList>
            <person name="Wasmund K."/>
        </authorList>
    </citation>
    <scope>NUCLEOTIDE SEQUENCE [LARGE SCALE GENOMIC DNA]</scope>
    <source>
        <strain evidence="4">MAG AM4</strain>
    </source>
</reference>
<dbReference type="SUPFAM" id="SSF48695">
    <property type="entry name" value="Multiheme cytochromes"/>
    <property type="match status" value="1"/>
</dbReference>
<dbReference type="InterPro" id="IPR036280">
    <property type="entry name" value="Multihaem_cyt_sf"/>
</dbReference>
<evidence type="ECO:0000259" key="3">
    <source>
        <dbReference type="Pfam" id="PF22113"/>
    </source>
</evidence>
<dbReference type="Proteomes" id="UP000648239">
    <property type="component" value="Unassembled WGS sequence"/>
</dbReference>
<feature type="domain" description="Outer membrane cytochrome MtrC/MtrF-like" evidence="3">
    <location>
        <begin position="39"/>
        <end position="211"/>
    </location>
</feature>
<comment type="caution">
    <text evidence="4">The sequence shown here is derived from an EMBL/GenBank/DDBJ whole genome shotgun (WGS) entry which is preliminary data.</text>
</comment>
<keyword evidence="1 2" id="KW-0732">Signal</keyword>